<dbReference type="PIRSF" id="PIRSF037226">
    <property type="entry name" value="Amidohydrolase_ACY1L2_prd"/>
    <property type="match status" value="1"/>
</dbReference>
<dbReference type="Pfam" id="PF01546">
    <property type="entry name" value="Peptidase_M20"/>
    <property type="match status" value="1"/>
</dbReference>
<dbReference type="Gene3D" id="3.30.70.360">
    <property type="match status" value="1"/>
</dbReference>
<name>A0ABS4E827_9FIRM</name>
<dbReference type="InterPro" id="IPR036264">
    <property type="entry name" value="Bact_exopeptidase_dim_dom"/>
</dbReference>
<sequence>MIESIKKRSYEIEEELGKEIEEVCDFIFNNPELGEEEYISSKYLVDKMKEYGFDTTYPYCNIDTAFRAELGDNDGPTIAFLAEYDALPGYGENKEPAHACGHNWIAASTLGACIVLSKLKENFKGKILLIGTPAEETTGGKCDLVKAGAFEDIDVCYQMHIEAFNNINCKALAIDSIEFSFEGVAAHAASHPHMGVNALDAVQLTFAGINALRQHVKSDVRIHGIVSDGGEAPNIVPEKASCKFFIRASERGYLDEVTKKVINCAKGAELMTGAKLSYSYFENSFDNIISNKVLQDITKNNLIEVGITNILEGKDGPVGSTDIGNVSQVCPTMYTEIALDINPMVYVHEKEFLNYANSKEAYDKLHKSVKAMVGCALEIYLKDGLLDEIKKNHLNKADF</sequence>
<dbReference type="InterPro" id="IPR052030">
    <property type="entry name" value="Peptidase_M20/M20A_hydrolases"/>
</dbReference>
<protein>
    <recommendedName>
        <fullName evidence="1">Peptidase M20 domain-containing protein 2</fullName>
    </recommendedName>
</protein>
<evidence type="ECO:0000256" key="1">
    <source>
        <dbReference type="PIRNR" id="PIRNR037226"/>
    </source>
</evidence>
<evidence type="ECO:0000313" key="3">
    <source>
        <dbReference type="EMBL" id="MBP1854076.1"/>
    </source>
</evidence>
<dbReference type="PANTHER" id="PTHR30575:SF0">
    <property type="entry name" value="XAA-ARG DIPEPTIDASE"/>
    <property type="match status" value="1"/>
</dbReference>
<dbReference type="InterPro" id="IPR017144">
    <property type="entry name" value="Xaa-Arg_dipeptidase"/>
</dbReference>
<evidence type="ECO:0000259" key="2">
    <source>
        <dbReference type="Pfam" id="PF07687"/>
    </source>
</evidence>
<comment type="caution">
    <text evidence="3">The sequence shown here is derived from an EMBL/GenBank/DDBJ whole genome shotgun (WGS) entry which is preliminary data.</text>
</comment>
<dbReference type="SUPFAM" id="SSF55031">
    <property type="entry name" value="Bacterial exopeptidase dimerisation domain"/>
    <property type="match status" value="1"/>
</dbReference>
<dbReference type="NCBIfam" id="TIGR01891">
    <property type="entry name" value="amidohydrolases"/>
    <property type="match status" value="1"/>
</dbReference>
<dbReference type="SUPFAM" id="SSF53187">
    <property type="entry name" value="Zn-dependent exopeptidases"/>
    <property type="match status" value="1"/>
</dbReference>
<evidence type="ECO:0000313" key="4">
    <source>
        <dbReference type="Proteomes" id="UP000767291"/>
    </source>
</evidence>
<dbReference type="Gene3D" id="3.40.630.10">
    <property type="entry name" value="Zn peptidases"/>
    <property type="match status" value="1"/>
</dbReference>
<keyword evidence="4" id="KW-1185">Reference proteome</keyword>
<gene>
    <name evidence="3" type="ORF">J2Z43_000466</name>
</gene>
<accession>A0ABS4E827</accession>
<dbReference type="Pfam" id="PF07687">
    <property type="entry name" value="M20_dimer"/>
    <property type="match status" value="1"/>
</dbReference>
<dbReference type="Proteomes" id="UP000767291">
    <property type="component" value="Unassembled WGS sequence"/>
</dbReference>
<dbReference type="EMBL" id="JAGGJX010000001">
    <property type="protein sequence ID" value="MBP1854076.1"/>
    <property type="molecule type" value="Genomic_DNA"/>
</dbReference>
<reference evidence="3 4" key="1">
    <citation type="submission" date="2021-03" db="EMBL/GenBank/DDBJ databases">
        <title>Genomic Encyclopedia of Type Strains, Phase IV (KMG-IV): sequencing the most valuable type-strain genomes for metagenomic binning, comparative biology and taxonomic classification.</title>
        <authorList>
            <person name="Goeker M."/>
        </authorList>
    </citation>
    <scope>NUCLEOTIDE SEQUENCE [LARGE SCALE GENOMIC DNA]</scope>
    <source>
        <strain evidence="3 4">DSM 1289</strain>
    </source>
</reference>
<dbReference type="RefSeq" id="WP_209455655.1">
    <property type="nucleotide sequence ID" value="NZ_BAAACS010000017.1"/>
</dbReference>
<proteinExistence type="inferred from homology"/>
<dbReference type="InterPro" id="IPR002933">
    <property type="entry name" value="Peptidase_M20"/>
</dbReference>
<feature type="domain" description="Peptidase M20 dimerisation" evidence="2">
    <location>
        <begin position="177"/>
        <end position="265"/>
    </location>
</feature>
<dbReference type="CDD" id="cd05672">
    <property type="entry name" value="M20_ACY1L2-like"/>
    <property type="match status" value="1"/>
</dbReference>
<dbReference type="InterPro" id="IPR017439">
    <property type="entry name" value="Amidohydrolase"/>
</dbReference>
<dbReference type="PANTHER" id="PTHR30575">
    <property type="entry name" value="PEPTIDASE M20"/>
    <property type="match status" value="1"/>
</dbReference>
<dbReference type="InterPro" id="IPR011650">
    <property type="entry name" value="Peptidase_M20_dimer"/>
</dbReference>
<comment type="similarity">
    <text evidence="1">Belongs to the peptidase M20A family.</text>
</comment>
<organism evidence="3 4">
    <name type="scientific">Metaclostridioides mangenotii</name>
    <dbReference type="NCBI Taxonomy" id="1540"/>
    <lineage>
        <taxon>Bacteria</taxon>
        <taxon>Bacillati</taxon>
        <taxon>Bacillota</taxon>
        <taxon>Clostridia</taxon>
        <taxon>Peptostreptococcales</taxon>
        <taxon>Peptostreptococcaceae</taxon>
        <taxon>Metaclostridioides</taxon>
    </lineage>
</organism>